<accession>A0A0R1RUT6</accession>
<dbReference type="PROSITE" id="PS50977">
    <property type="entry name" value="HTH_TETR_2"/>
    <property type="match status" value="1"/>
</dbReference>
<evidence type="ECO:0000313" key="5">
    <source>
        <dbReference type="Proteomes" id="UP000051697"/>
    </source>
</evidence>
<dbReference type="Pfam" id="PF14278">
    <property type="entry name" value="TetR_C_8"/>
    <property type="match status" value="1"/>
</dbReference>
<dbReference type="EMBL" id="AZFE01000002">
    <property type="protein sequence ID" value="KRL58090.1"/>
    <property type="molecule type" value="Genomic_DNA"/>
</dbReference>
<dbReference type="SUPFAM" id="SSF46689">
    <property type="entry name" value="Homeodomain-like"/>
    <property type="match status" value="1"/>
</dbReference>
<evidence type="ECO:0000259" key="3">
    <source>
        <dbReference type="PROSITE" id="PS50977"/>
    </source>
</evidence>
<dbReference type="AlphaFoldDB" id="A0A0R1RUT6"/>
<keyword evidence="1 2" id="KW-0238">DNA-binding</keyword>
<reference evidence="4 5" key="1">
    <citation type="journal article" date="2015" name="Genome Announc.">
        <title>Expanding the biotechnology potential of lactobacilli through comparative genomics of 213 strains and associated genera.</title>
        <authorList>
            <person name="Sun Z."/>
            <person name="Harris H.M."/>
            <person name="McCann A."/>
            <person name="Guo C."/>
            <person name="Argimon S."/>
            <person name="Zhang W."/>
            <person name="Yang X."/>
            <person name="Jeffery I.B."/>
            <person name="Cooney J.C."/>
            <person name="Kagawa T.F."/>
            <person name="Liu W."/>
            <person name="Song Y."/>
            <person name="Salvetti E."/>
            <person name="Wrobel A."/>
            <person name="Rasinkangas P."/>
            <person name="Parkhill J."/>
            <person name="Rea M.C."/>
            <person name="O'Sullivan O."/>
            <person name="Ritari J."/>
            <person name="Douillard F.P."/>
            <person name="Paul Ross R."/>
            <person name="Yang R."/>
            <person name="Briner A.E."/>
            <person name="Felis G.E."/>
            <person name="de Vos W.M."/>
            <person name="Barrangou R."/>
            <person name="Klaenhammer T.R."/>
            <person name="Caufield P.W."/>
            <person name="Cui Y."/>
            <person name="Zhang H."/>
            <person name="O'Toole P.W."/>
        </authorList>
    </citation>
    <scope>NUCLEOTIDE SEQUENCE [LARGE SCALE GENOMIC DNA]</scope>
    <source>
        <strain evidence="4 5">DSM 15707</strain>
    </source>
</reference>
<dbReference type="PANTHER" id="PTHR43479">
    <property type="entry name" value="ACREF/ENVCD OPERON REPRESSOR-RELATED"/>
    <property type="match status" value="1"/>
</dbReference>
<dbReference type="OrthoDB" id="9810250at2"/>
<protein>
    <recommendedName>
        <fullName evidence="3">HTH tetR-type domain-containing protein</fullName>
    </recommendedName>
</protein>
<keyword evidence="5" id="KW-1185">Reference proteome</keyword>
<dbReference type="GO" id="GO:0003677">
    <property type="term" value="F:DNA binding"/>
    <property type="evidence" value="ECO:0007669"/>
    <property type="project" value="UniProtKB-UniRule"/>
</dbReference>
<evidence type="ECO:0000313" key="4">
    <source>
        <dbReference type="EMBL" id="KRL58090.1"/>
    </source>
</evidence>
<evidence type="ECO:0000256" key="1">
    <source>
        <dbReference type="ARBA" id="ARBA00023125"/>
    </source>
</evidence>
<comment type="caution">
    <text evidence="4">The sequence shown here is derived from an EMBL/GenBank/DDBJ whole genome shotgun (WGS) entry which is preliminary data.</text>
</comment>
<dbReference type="InterPro" id="IPR050624">
    <property type="entry name" value="HTH-type_Tx_Regulator"/>
</dbReference>
<proteinExistence type="predicted"/>
<dbReference type="Proteomes" id="UP000051697">
    <property type="component" value="Unassembled WGS sequence"/>
</dbReference>
<dbReference type="Pfam" id="PF00440">
    <property type="entry name" value="TetR_N"/>
    <property type="match status" value="1"/>
</dbReference>
<dbReference type="InterPro" id="IPR009057">
    <property type="entry name" value="Homeodomain-like_sf"/>
</dbReference>
<dbReference type="STRING" id="1423778.FC70_GL000163"/>
<dbReference type="PATRIC" id="fig|1423778.4.peg.179"/>
<gene>
    <name evidence="4" type="ORF">FC70_GL000163</name>
</gene>
<evidence type="ECO:0000256" key="2">
    <source>
        <dbReference type="PROSITE-ProRule" id="PRU00335"/>
    </source>
</evidence>
<dbReference type="Gene3D" id="1.10.357.10">
    <property type="entry name" value="Tetracycline Repressor, domain 2"/>
    <property type="match status" value="1"/>
</dbReference>
<dbReference type="InterPro" id="IPR001647">
    <property type="entry name" value="HTH_TetR"/>
</dbReference>
<feature type="DNA-binding region" description="H-T-H motif" evidence="2">
    <location>
        <begin position="59"/>
        <end position="78"/>
    </location>
</feature>
<dbReference type="PANTHER" id="PTHR43479:SF11">
    <property type="entry name" value="ACREF_ENVCD OPERON REPRESSOR-RELATED"/>
    <property type="match status" value="1"/>
</dbReference>
<name>A0A0R1RUT6_9LACO</name>
<dbReference type="InterPro" id="IPR039532">
    <property type="entry name" value="TetR_C_Firmicutes"/>
</dbReference>
<feature type="domain" description="HTH tetR-type" evidence="3">
    <location>
        <begin position="36"/>
        <end position="96"/>
    </location>
</feature>
<sequence length="213" mass="24683">MVNETTPNLDFNVSYDSTLDKTEVYLLKNKNDLRVIKTENQINAAFISLIQSKATDKITISELAKEAQIQRKTFYLHYQSIDELILKFEKSLLVEIKNLLAKIDPSSINELTFGLNQLLMQHYIFYQNIFKARNNLFLTEDCKNIFASALAQHLKTHSSLNQIQTEFYANFIAAGIVETYSNWFEHDSNLKINDLTNHINTIINPIFNDIIKK</sequence>
<organism evidence="4 5">
    <name type="scientific">Paucilactobacillus oligofermentans DSM 15707 = LMG 22743</name>
    <dbReference type="NCBI Taxonomy" id="1423778"/>
    <lineage>
        <taxon>Bacteria</taxon>
        <taxon>Bacillati</taxon>
        <taxon>Bacillota</taxon>
        <taxon>Bacilli</taxon>
        <taxon>Lactobacillales</taxon>
        <taxon>Lactobacillaceae</taxon>
        <taxon>Paucilactobacillus</taxon>
    </lineage>
</organism>